<keyword evidence="1" id="KW-0472">Membrane</keyword>
<dbReference type="Proteomes" id="UP000250123">
    <property type="component" value="Chromosome SHEWBE"/>
</dbReference>
<name>A0A330M057_9GAMM</name>
<feature type="transmembrane region" description="Helical" evidence="1">
    <location>
        <begin position="12"/>
        <end position="33"/>
    </location>
</feature>
<keyword evidence="1" id="KW-0812">Transmembrane</keyword>
<evidence type="ECO:0000313" key="3">
    <source>
        <dbReference type="Proteomes" id="UP000250123"/>
    </source>
</evidence>
<accession>A0A330M057</accession>
<reference evidence="3" key="1">
    <citation type="submission" date="2018-06" db="EMBL/GenBank/DDBJ databases">
        <authorList>
            <person name="Cea G.-C."/>
            <person name="William W."/>
        </authorList>
    </citation>
    <scope>NUCLEOTIDE SEQUENCE [LARGE SCALE GENOMIC DNA]</scope>
    <source>
        <strain evidence="3">DB21MT-2</strain>
    </source>
</reference>
<dbReference type="KEGG" id="sbk:SHEWBE_0555"/>
<organism evidence="2 3">
    <name type="scientific">Shewanella benthica</name>
    <dbReference type="NCBI Taxonomy" id="43661"/>
    <lineage>
        <taxon>Bacteria</taxon>
        <taxon>Pseudomonadati</taxon>
        <taxon>Pseudomonadota</taxon>
        <taxon>Gammaproteobacteria</taxon>
        <taxon>Alteromonadales</taxon>
        <taxon>Shewanellaceae</taxon>
        <taxon>Shewanella</taxon>
    </lineage>
</organism>
<dbReference type="EMBL" id="LS483452">
    <property type="protein sequence ID" value="SQH74540.1"/>
    <property type="molecule type" value="Genomic_DNA"/>
</dbReference>
<dbReference type="AlphaFoldDB" id="A0A330M057"/>
<proteinExistence type="predicted"/>
<gene>
    <name evidence="2" type="ORF">SHEWBE_0555</name>
</gene>
<keyword evidence="1" id="KW-1133">Transmembrane helix</keyword>
<evidence type="ECO:0000313" key="2">
    <source>
        <dbReference type="EMBL" id="SQH74540.1"/>
    </source>
</evidence>
<evidence type="ECO:0000256" key="1">
    <source>
        <dbReference type="SAM" id="Phobius"/>
    </source>
</evidence>
<protein>
    <submittedName>
        <fullName evidence="2">Uncharacterized protein</fullName>
    </submittedName>
</protein>
<sequence length="47" mass="5761">MSVHKVEGTFWFRLAVWVFDWLWDTMALLVLIASQRGMCRYFRCFSR</sequence>